<reference evidence="1 2" key="1">
    <citation type="submission" date="2016-10" db="EMBL/GenBank/DDBJ databases">
        <authorList>
            <person name="Cai Z."/>
        </authorList>
    </citation>
    <scope>NUCLEOTIDE SEQUENCE [LARGE SCALE GENOMIC DNA]</scope>
</reference>
<dbReference type="Proteomes" id="UP000256970">
    <property type="component" value="Unassembled WGS sequence"/>
</dbReference>
<organism evidence="1 2">
    <name type="scientific">Tetradesmus obliquus</name>
    <name type="common">Green alga</name>
    <name type="synonym">Acutodesmus obliquus</name>
    <dbReference type="NCBI Taxonomy" id="3088"/>
    <lineage>
        <taxon>Eukaryota</taxon>
        <taxon>Viridiplantae</taxon>
        <taxon>Chlorophyta</taxon>
        <taxon>core chlorophytes</taxon>
        <taxon>Chlorophyceae</taxon>
        <taxon>CS clade</taxon>
        <taxon>Sphaeropleales</taxon>
        <taxon>Scenedesmaceae</taxon>
        <taxon>Tetradesmus</taxon>
    </lineage>
</organism>
<protein>
    <submittedName>
        <fullName evidence="1">Uncharacterized protein</fullName>
    </submittedName>
</protein>
<sequence>MNSWGTDLAAMGGSMAVVVAVARAQFTSSVAAQAAQPAAMTGQCVHQHLAAARGGVAVARRAIDMRRKRMPRRNVVRTPRGVWDAAQHAS</sequence>
<keyword evidence="2" id="KW-1185">Reference proteome</keyword>
<gene>
    <name evidence="1" type="ORF">BQ4739_LOCUS6434</name>
</gene>
<name>A0A383VM66_TETOB</name>
<accession>A0A383VM66</accession>
<proteinExistence type="predicted"/>
<dbReference type="AlphaFoldDB" id="A0A383VM66"/>
<dbReference type="EMBL" id="FNXT01000678">
    <property type="protein sequence ID" value="SZX65980.1"/>
    <property type="molecule type" value="Genomic_DNA"/>
</dbReference>
<evidence type="ECO:0000313" key="2">
    <source>
        <dbReference type="Proteomes" id="UP000256970"/>
    </source>
</evidence>
<evidence type="ECO:0000313" key="1">
    <source>
        <dbReference type="EMBL" id="SZX65980.1"/>
    </source>
</evidence>